<name>A0A365YAB9_9MICC</name>
<keyword evidence="5" id="KW-1185">Reference proteome</keyword>
<keyword evidence="2" id="KW-0548">Nucleotidyltransferase</keyword>
<dbReference type="NCBIfam" id="TIGR00125">
    <property type="entry name" value="cyt_tran_rel"/>
    <property type="match status" value="1"/>
</dbReference>
<proteinExistence type="predicted"/>
<gene>
    <name evidence="4" type="ORF">C1H84_14620</name>
</gene>
<dbReference type="GO" id="GO:0016779">
    <property type="term" value="F:nucleotidyltransferase activity"/>
    <property type="evidence" value="ECO:0007669"/>
    <property type="project" value="UniProtKB-KW"/>
</dbReference>
<sequence>MGRAGHEPRGNNKGSIGYAVGAFDLFHIGHLNLIKQAREHCDELIIGVVSDDVLERTKGARPVIPEYERLEIVKNLSIVDRAVLETNEDRLETWKELGFTVFFKGDDWKGTAKGRDLERRFAEVGVQIQYFPYTVHTSSSLLRRALQSLDSASAKESEAASQ</sequence>
<evidence type="ECO:0000313" key="5">
    <source>
        <dbReference type="Proteomes" id="UP000252167"/>
    </source>
</evidence>
<dbReference type="SUPFAM" id="SSF52374">
    <property type="entry name" value="Nucleotidylyl transferase"/>
    <property type="match status" value="1"/>
</dbReference>
<dbReference type="Proteomes" id="UP000252167">
    <property type="component" value="Unassembled WGS sequence"/>
</dbReference>
<dbReference type="PANTHER" id="PTHR43793">
    <property type="entry name" value="FAD SYNTHASE"/>
    <property type="match status" value="1"/>
</dbReference>
<dbReference type="InterPro" id="IPR004821">
    <property type="entry name" value="Cyt_trans-like"/>
</dbReference>
<keyword evidence="1 4" id="KW-0808">Transferase</keyword>
<dbReference type="AlphaFoldDB" id="A0A365YAB9"/>
<dbReference type="Pfam" id="PF01467">
    <property type="entry name" value="CTP_transf_like"/>
    <property type="match status" value="1"/>
</dbReference>
<comment type="caution">
    <text evidence="4">The sequence shown here is derived from an EMBL/GenBank/DDBJ whole genome shotgun (WGS) entry which is preliminary data.</text>
</comment>
<dbReference type="Gene3D" id="3.40.50.620">
    <property type="entry name" value="HUPs"/>
    <property type="match status" value="1"/>
</dbReference>
<dbReference type="EMBL" id="POAF01000007">
    <property type="protein sequence ID" value="RBL99644.1"/>
    <property type="molecule type" value="Genomic_DNA"/>
</dbReference>
<dbReference type="InterPro" id="IPR014729">
    <property type="entry name" value="Rossmann-like_a/b/a_fold"/>
</dbReference>
<evidence type="ECO:0000256" key="2">
    <source>
        <dbReference type="ARBA" id="ARBA00022695"/>
    </source>
</evidence>
<dbReference type="InterPro" id="IPR050385">
    <property type="entry name" value="Archaeal_FAD_synthase"/>
</dbReference>
<feature type="domain" description="Cytidyltransferase-like" evidence="3">
    <location>
        <begin position="18"/>
        <end position="144"/>
    </location>
</feature>
<dbReference type="PANTHER" id="PTHR43793:SF1">
    <property type="entry name" value="FAD SYNTHASE"/>
    <property type="match status" value="1"/>
</dbReference>
<evidence type="ECO:0000256" key="1">
    <source>
        <dbReference type="ARBA" id="ARBA00022679"/>
    </source>
</evidence>
<protein>
    <submittedName>
        <fullName evidence="4">Cytidyltransferase</fullName>
    </submittedName>
</protein>
<reference evidence="4 5" key="1">
    <citation type="submission" date="2018-01" db="EMBL/GenBank/DDBJ databases">
        <title>Glutamicibacter soli strain NHPC-3 Whole genome sequence and assembly.</title>
        <authorList>
            <person name="Choudhury P."/>
            <person name="Gupta D."/>
            <person name="Sengupta K."/>
            <person name="Jawed A."/>
            <person name="Sultana N."/>
            <person name="Saha P."/>
        </authorList>
    </citation>
    <scope>NUCLEOTIDE SEQUENCE [LARGE SCALE GENOMIC DNA]</scope>
    <source>
        <strain evidence="4 5">NHPC-3</strain>
    </source>
</reference>
<accession>A0A365YAB9</accession>
<evidence type="ECO:0000313" key="4">
    <source>
        <dbReference type="EMBL" id="RBL99644.1"/>
    </source>
</evidence>
<evidence type="ECO:0000259" key="3">
    <source>
        <dbReference type="Pfam" id="PF01467"/>
    </source>
</evidence>
<organism evidence="4 5">
    <name type="scientific">Glutamicibacter soli</name>
    <dbReference type="NCBI Taxonomy" id="453836"/>
    <lineage>
        <taxon>Bacteria</taxon>
        <taxon>Bacillati</taxon>
        <taxon>Actinomycetota</taxon>
        <taxon>Actinomycetes</taxon>
        <taxon>Micrococcales</taxon>
        <taxon>Micrococcaceae</taxon>
        <taxon>Glutamicibacter</taxon>
    </lineage>
</organism>